<proteinExistence type="predicted"/>
<dbReference type="Gene3D" id="3.20.20.100">
    <property type="entry name" value="NADP-dependent oxidoreductase domain"/>
    <property type="match status" value="1"/>
</dbReference>
<dbReference type="EMBL" id="CYYA01000001">
    <property type="protein sequence ID" value="CUM72550.1"/>
    <property type="molecule type" value="Genomic_DNA"/>
</dbReference>
<dbReference type="InterPro" id="IPR020471">
    <property type="entry name" value="AKR"/>
</dbReference>
<accession>A0A173R3Q1</accession>
<dbReference type="Pfam" id="PF00248">
    <property type="entry name" value="Aldo_ket_red"/>
    <property type="match status" value="1"/>
</dbReference>
<dbReference type="Proteomes" id="UP000095492">
    <property type="component" value="Unassembled WGS sequence"/>
</dbReference>
<dbReference type="GeneID" id="97390462"/>
<gene>
    <name evidence="3" type="primary">iolS_1</name>
    <name evidence="3" type="ORF">ERS852448_00186</name>
</gene>
<dbReference type="InterPro" id="IPR036812">
    <property type="entry name" value="NAD(P)_OxRdtase_dom_sf"/>
</dbReference>
<reference evidence="3 4" key="1">
    <citation type="submission" date="2015-09" db="EMBL/GenBank/DDBJ databases">
        <authorList>
            <consortium name="Pathogen Informatics"/>
        </authorList>
    </citation>
    <scope>NUCLEOTIDE SEQUENCE [LARGE SCALE GENOMIC DNA]</scope>
    <source>
        <strain evidence="3 4">2789STDY5608891</strain>
    </source>
</reference>
<evidence type="ECO:0000256" key="1">
    <source>
        <dbReference type="ARBA" id="ARBA00023002"/>
    </source>
</evidence>
<dbReference type="PANTHER" id="PTHR43364:SF4">
    <property type="entry name" value="NAD(P)-LINKED OXIDOREDUCTASE SUPERFAMILY PROTEIN"/>
    <property type="match status" value="1"/>
</dbReference>
<dbReference type="InterPro" id="IPR050523">
    <property type="entry name" value="AKR_Detox_Biosynth"/>
</dbReference>
<dbReference type="EC" id="1.1.1.-" evidence="3"/>
<feature type="domain" description="NADP-dependent oxidoreductase" evidence="2">
    <location>
        <begin position="27"/>
        <end position="327"/>
    </location>
</feature>
<evidence type="ECO:0000313" key="4">
    <source>
        <dbReference type="Proteomes" id="UP000095492"/>
    </source>
</evidence>
<keyword evidence="1 3" id="KW-0560">Oxidoreductase</keyword>
<dbReference type="SUPFAM" id="SSF51430">
    <property type="entry name" value="NAD(P)-linked oxidoreductase"/>
    <property type="match status" value="1"/>
</dbReference>
<dbReference type="AlphaFoldDB" id="A0A173R3Q1"/>
<dbReference type="CDD" id="cd19082">
    <property type="entry name" value="AKR_AKR10A1_2"/>
    <property type="match status" value="1"/>
</dbReference>
<organism evidence="3 4">
    <name type="scientific">Eubacterium ramulus</name>
    <dbReference type="NCBI Taxonomy" id="39490"/>
    <lineage>
        <taxon>Bacteria</taxon>
        <taxon>Bacillati</taxon>
        <taxon>Bacillota</taxon>
        <taxon>Clostridia</taxon>
        <taxon>Eubacteriales</taxon>
        <taxon>Eubacteriaceae</taxon>
        <taxon>Eubacterium</taxon>
    </lineage>
</organism>
<sequence length="338" mass="37825">MGNDIYESGKLCRYGKIPGLEKTVSRMVFGTAIGPMIEGKNADELLDAAFAKGINTFDTARGYGRAEESLGGWMKRRDNREQVVVISKCGNCDSDGSVCVNRKVIETELAESLQALQTDYIDIYLLHRDDPKTPVSEMIDALNELQKEGKIKVFGVSNWAHERIEEANRYAKEHQLQGFSVSSPHFGLAEQIADPWGGNCVTITGKQNKAARNWYQENQMPIIAYSSLARGLMAGRIKSSQEVQAAEILDPFCVKGYVCHDNFERLARCEELAEKKGCTVSQIALAWMFRQDLNIYVLVSTTKAFRLEENLRAFTVELSEEESRYLNAGCKATAFMSK</sequence>
<dbReference type="OrthoDB" id="9773828at2"/>
<evidence type="ECO:0000259" key="2">
    <source>
        <dbReference type="Pfam" id="PF00248"/>
    </source>
</evidence>
<name>A0A173R3Q1_EUBRA</name>
<dbReference type="RefSeq" id="WP_055288918.1">
    <property type="nucleotide sequence ID" value="NZ_CAXUGT010000003.1"/>
</dbReference>
<dbReference type="STRING" id="39490.ERS852448_00186"/>
<dbReference type="PRINTS" id="PR00069">
    <property type="entry name" value="ALDKETRDTASE"/>
</dbReference>
<dbReference type="InterPro" id="IPR023210">
    <property type="entry name" value="NADP_OxRdtase_dom"/>
</dbReference>
<evidence type="ECO:0000313" key="3">
    <source>
        <dbReference type="EMBL" id="CUM72550.1"/>
    </source>
</evidence>
<protein>
    <submittedName>
        <fullName evidence="3">Putative aldo-keto reductase</fullName>
        <ecNumber evidence="3">1.1.1.-</ecNumber>
    </submittedName>
</protein>
<dbReference type="GO" id="GO:0016491">
    <property type="term" value="F:oxidoreductase activity"/>
    <property type="evidence" value="ECO:0007669"/>
    <property type="project" value="UniProtKB-KW"/>
</dbReference>
<dbReference type="PANTHER" id="PTHR43364">
    <property type="entry name" value="NADH-SPECIFIC METHYLGLYOXAL REDUCTASE-RELATED"/>
    <property type="match status" value="1"/>
</dbReference>
<dbReference type="GO" id="GO:0005829">
    <property type="term" value="C:cytosol"/>
    <property type="evidence" value="ECO:0007669"/>
    <property type="project" value="TreeGrafter"/>
</dbReference>